<dbReference type="RefSeq" id="WP_075801152.1">
    <property type="nucleotide sequence ID" value="NZ_CP015587.1"/>
</dbReference>
<accession>A0A1L7ANT8</accession>
<keyword evidence="2" id="KW-0614">Plasmid</keyword>
<gene>
    <name evidence="2" type="ORF">RGI145_24225</name>
</gene>
<dbReference type="PIRSF" id="PIRSF018297">
    <property type="entry name" value="Doc"/>
    <property type="match status" value="1"/>
</dbReference>
<dbReference type="SUPFAM" id="SSF140931">
    <property type="entry name" value="Fic-like"/>
    <property type="match status" value="1"/>
</dbReference>
<dbReference type="InterPro" id="IPR053737">
    <property type="entry name" value="Type_II_TA_Toxin"/>
</dbReference>
<dbReference type="InterPro" id="IPR006440">
    <property type="entry name" value="Doc"/>
</dbReference>
<evidence type="ECO:0000313" key="2">
    <source>
        <dbReference type="EMBL" id="APT60455.1"/>
    </source>
</evidence>
<name>A0A1L7ANT8_9PROT</name>
<geneLocation type="plasmid" evidence="2 3">
    <name>3</name>
</geneLocation>
<proteinExistence type="predicted"/>
<sequence>MSDPEFLEADVVLFLHDQALREYGGIQGVKDEGMLHSALGRPENKLVYADTGIPDLFDLAAAYAYGLAANHPFNDGNERTAWGCCVLFLKANGVELDVAAPRVVEQMLRLVEGGLDEAAFAAWLRVSRLG</sequence>
<dbReference type="KEGG" id="rgi:RGI145_24225"/>
<protein>
    <submittedName>
        <fullName evidence="2">Death-on-curing protein</fullName>
    </submittedName>
</protein>
<dbReference type="GO" id="GO:0016301">
    <property type="term" value="F:kinase activity"/>
    <property type="evidence" value="ECO:0007669"/>
    <property type="project" value="InterPro"/>
</dbReference>
<dbReference type="NCBIfam" id="TIGR01550">
    <property type="entry name" value="DOC_P1"/>
    <property type="match status" value="1"/>
</dbReference>
<feature type="domain" description="Fido" evidence="1">
    <location>
        <begin position="7"/>
        <end position="126"/>
    </location>
</feature>
<dbReference type="Pfam" id="PF02661">
    <property type="entry name" value="Fic"/>
    <property type="match status" value="1"/>
</dbReference>
<dbReference type="Proteomes" id="UP000185494">
    <property type="component" value="Plasmid 3"/>
</dbReference>
<dbReference type="InterPro" id="IPR036597">
    <property type="entry name" value="Fido-like_dom_sf"/>
</dbReference>
<dbReference type="AlphaFoldDB" id="A0A1L7ANT8"/>
<dbReference type="Gene3D" id="1.20.120.1870">
    <property type="entry name" value="Fic/DOC protein, Fido domain"/>
    <property type="match status" value="1"/>
</dbReference>
<reference evidence="2 3" key="1">
    <citation type="submission" date="2016-05" db="EMBL/GenBank/DDBJ databases">
        <title>Complete Genome and Methylome Analysis of Psychrotrophic Bacterial Isolates from Antarctic Lake Untersee.</title>
        <authorList>
            <person name="Fomenkov A."/>
            <person name="Akimov V.N."/>
            <person name="Vasilyeva L.V."/>
            <person name="Andersen D."/>
            <person name="Vincze T."/>
            <person name="Roberts R.J."/>
        </authorList>
    </citation>
    <scope>NUCLEOTIDE SEQUENCE [LARGE SCALE GENOMIC DNA]</scope>
    <source>
        <strain evidence="2 3">U14-5</strain>
        <plasmid evidence="3">Plasmid 3</plasmid>
    </source>
</reference>
<dbReference type="InterPro" id="IPR003812">
    <property type="entry name" value="Fido"/>
</dbReference>
<organism evidence="2 3">
    <name type="scientific">Roseomonas gilardii</name>
    <dbReference type="NCBI Taxonomy" id="257708"/>
    <lineage>
        <taxon>Bacteria</taxon>
        <taxon>Pseudomonadati</taxon>
        <taxon>Pseudomonadota</taxon>
        <taxon>Alphaproteobacteria</taxon>
        <taxon>Acetobacterales</taxon>
        <taxon>Roseomonadaceae</taxon>
        <taxon>Roseomonas</taxon>
    </lineage>
</organism>
<evidence type="ECO:0000259" key="1">
    <source>
        <dbReference type="PROSITE" id="PS51459"/>
    </source>
</evidence>
<dbReference type="PANTHER" id="PTHR39426">
    <property type="entry name" value="HOMOLOGY TO DEATH-ON-CURING PROTEIN OF PHAGE P1"/>
    <property type="match status" value="1"/>
</dbReference>
<dbReference type="PANTHER" id="PTHR39426:SF1">
    <property type="entry name" value="HOMOLOGY TO DEATH-ON-CURING PROTEIN OF PHAGE P1"/>
    <property type="match status" value="1"/>
</dbReference>
<evidence type="ECO:0000313" key="3">
    <source>
        <dbReference type="Proteomes" id="UP000185494"/>
    </source>
</evidence>
<dbReference type="PROSITE" id="PS51459">
    <property type="entry name" value="FIDO"/>
    <property type="match status" value="1"/>
</dbReference>
<dbReference type="EMBL" id="CP015587">
    <property type="protein sequence ID" value="APT60455.1"/>
    <property type="molecule type" value="Genomic_DNA"/>
</dbReference>